<feature type="compositionally biased region" description="Low complexity" evidence="4">
    <location>
        <begin position="1461"/>
        <end position="1472"/>
    </location>
</feature>
<name>A0A8H4SW44_9HYPO</name>
<keyword evidence="2 3" id="KW-0040">ANK repeat</keyword>
<dbReference type="PANTHER" id="PTHR24198:SF165">
    <property type="entry name" value="ANKYRIN REPEAT-CONTAINING PROTEIN-RELATED"/>
    <property type="match status" value="1"/>
</dbReference>
<dbReference type="InterPro" id="IPR036770">
    <property type="entry name" value="Ankyrin_rpt-contain_sf"/>
</dbReference>
<evidence type="ECO:0000256" key="3">
    <source>
        <dbReference type="PROSITE-ProRule" id="PRU00023"/>
    </source>
</evidence>
<dbReference type="PROSITE" id="PS50297">
    <property type="entry name" value="ANK_REP_REGION"/>
    <property type="match status" value="5"/>
</dbReference>
<feature type="repeat" description="ANK" evidence="3">
    <location>
        <begin position="571"/>
        <end position="603"/>
    </location>
</feature>
<dbReference type="Gene3D" id="1.25.40.20">
    <property type="entry name" value="Ankyrin repeat-containing domain"/>
    <property type="match status" value="5"/>
</dbReference>
<dbReference type="Pfam" id="PF12796">
    <property type="entry name" value="Ank_2"/>
    <property type="match status" value="5"/>
</dbReference>
<evidence type="ECO:0000313" key="6">
    <source>
        <dbReference type="EMBL" id="KAF4946660.1"/>
    </source>
</evidence>
<protein>
    <recommendedName>
        <fullName evidence="5">Heterokaryon incompatibility domain-containing protein</fullName>
    </recommendedName>
</protein>
<evidence type="ECO:0000259" key="5">
    <source>
        <dbReference type="Pfam" id="PF06985"/>
    </source>
</evidence>
<dbReference type="OrthoDB" id="539213at2759"/>
<dbReference type="EMBL" id="JABFAI010000307">
    <property type="protein sequence ID" value="KAF4946660.1"/>
    <property type="molecule type" value="Genomic_DNA"/>
</dbReference>
<accession>A0A8H4SW44</accession>
<dbReference type="InterPro" id="IPR010730">
    <property type="entry name" value="HET"/>
</dbReference>
<keyword evidence="7" id="KW-1185">Reference proteome</keyword>
<proteinExistence type="predicted"/>
<dbReference type="Pfam" id="PF00023">
    <property type="entry name" value="Ank"/>
    <property type="match status" value="1"/>
</dbReference>
<feature type="repeat" description="ANK" evidence="3">
    <location>
        <begin position="1026"/>
        <end position="1051"/>
    </location>
</feature>
<feature type="region of interest" description="Disordered" evidence="4">
    <location>
        <begin position="1437"/>
        <end position="1474"/>
    </location>
</feature>
<reference evidence="6" key="2">
    <citation type="submission" date="2020-05" db="EMBL/GenBank/DDBJ databases">
        <authorList>
            <person name="Kim H.-S."/>
            <person name="Proctor R.H."/>
            <person name="Brown D.W."/>
        </authorList>
    </citation>
    <scope>NUCLEOTIDE SEQUENCE</scope>
    <source>
        <strain evidence="6">NRRL 45417</strain>
    </source>
</reference>
<dbReference type="SUPFAM" id="SSF48403">
    <property type="entry name" value="Ankyrin repeat"/>
    <property type="match status" value="3"/>
</dbReference>
<dbReference type="Pfam" id="PF06985">
    <property type="entry name" value="HET"/>
    <property type="match status" value="1"/>
</dbReference>
<feature type="region of interest" description="Disordered" evidence="4">
    <location>
        <begin position="1413"/>
        <end position="1432"/>
    </location>
</feature>
<sequence length="2239" mass="247561">MTPIESIGGVIAIAQAIVGTCKAIDICVTAIKDSQETLDRWNVTIKSLQHISQQFEAVLRERKATQPRQDFLEGTHYGVISTHLERFNRDLRKLESNISNTNHANRASTSRVSFRNKVKLALAMDWRENEQLFKWIDRHIMFLQINRDLIRGVNDDNMNQVQRALGTGHASWKPAPTPEALDEPRVELDDWLSTAEGFVRHIAIQELGPSDGATLTPTDVDWDLMPDTTEMVSSSTVSLVEQELRLRATIQQVDHLEASNIPVIASNVQLEVIRLSNELNQAKGLTPSFEETFRLQERYVNLLLKSIEKHPVFAVRAEAYVRENITPNLDQHDPDLRDIWWSVGRMFYTMESWAQATVWLRRALLDGYAQVDRDGNHAEIEQISKMICKIYEREGRPQFAIALGKYLEHHVGYDPTKVPGDLEKAIEWCSDKGFEVHTEGDELVFTHLKNDKGRSVLHEAALDTEVKESIIPLLLRDDLLALRNSSGDTALLLAIGKSNTAVIRSLLRTPSLIHVRDREGRTPLHRCCDHKILSLLLEALDGSMHQTSLTHADPDSHDASSLIDINSRDAYGKTALFMACAQGNLRMMRKLLDAGADVTSADRTGVCPLLACSSCTGISLARREEMILRLRAKGADPDQEDIDENTAKKELRRLFSSSRAVNKFLSLNPAAELERLEKKARAERRGSDATANVEATEIGRRVCKMAGSLNTTTSDPGQDRGWIPLMCAAEAGDIDALTELLTDPSDIDIDARDYDGCTSLALAAQNGHTVVVERLLLHDANPNLGDLEQVTPLWKAARYGHTSVVQLLLANTRLLDVNPRPAYLHEYKWDTPLSIALKEGHRDTAELLSRADGINPCLKTDLFDDGDRNISILGFAIHGVFEDVALALLDKCDFEVADSGDGTYDDHDSKDTVEPTSKILILAVASGCPRIVGEILTKHGADINAVHEYYAKEPLSRFEDSPLTAASRRGDLNTVRLLLDMDDIRPDVSSKYGSTALILAARGGFVDVVKILIADGRIEVGCENHDGRTALSFAVESGSEAVTDELLATGAANPNGQDSQGRTALIWAADPHLRYRHGGWQSHEGVIRKLLARSQIDVNSKNASGGTALFYAAKNGALRLVVALLEQPNIDPMAGPRNISPLAAAASNGHADVVQALLSIGRVDVNAVIAGWDQRTALMAAVEYGRVEYESATQVLLSTAGIDVNFQDRDGTTALMLAAAGGTSGMVKLILTAGGNPNVQDHNGNTAINMAIFHGRDIEILKVLLEDPGVEPDRPNNVGRTALSLAAEAGKIEYVNALLAREDVNPDARDILGRGPLSWVFGESGLEWQSEEWKAVLRRLLSIPAVDPNAEDHNGLTPLLLAIMSDHGHEYVEVLLSRPDLDVNRPRAQGHESPLDTAKQTGNMETMALLRARGASNPAHSAPSHCLDENPVVEEGDLSGECSMAGGTRRRRRKQQRSRRSSSQGSETSSGESDFDSYELLTLDIVGNLKLNHLRLGEHHLYLGKQQAYVGEWAESTAGLCSTCLDIGLGSAFWKRHTRYAGRVIADLGRVDETWKKRSCPLCRLFASVYPRTSLEEGHKLVSFSTTQSWLCHHSLIRFHQFRRFVDTMVLSVVAADSVVADELEPSQDCKDRDVRREKDVVKAAFSSGLIGRLGGNGPYKGSVTIPRLTTEISDWSVARDWITLCRKNHLGECNPRKAAPVPHFFLIECSTRQIVEQNESQSKGPPPYVALSYVWGQSQGSQQPPPRQKQQEILEGKGGGIVEAAIEDAIRVTLELGYGYLWVDRYCIVQTGDEAVKQEQLQHMHLVYANAEVTLIAAAGEDSSAGLPGAPGRPRNQQPGALIQGHAMVCIPPDPSLHILSRSTWATRGWTYQEGLLARRRLYFSEFEMSYECRHMLCREAIRLPIGLEQRLSGHKPRFMEPFWMYQPYKVPGMDSSQTGVGLFDLLTAYTKRKLSLPSDTLNAMLGLFSLLAQHKTRPIYHICGVPILRLDDPQEYGRRKSPDPAASSNNDNTDVAAIEGLGGFVDGLCWRLEQPAHRRPGFPSWSWTGWEGVVAGMDKISAAIKQPNEFSIDVSIIPGNQDSGVAVPWSCCYDHLRMVDDSNPDIRSGQQHILEITASAVTVRFRTGEYDGRPNTWIGTVCAGNGVWQGEFFLTSKDILPSSLLQEPWTGIVLGNSESRKHTNLHDTTVLVIQEQKYKQSQGNTQNRKYCERAGLLRLTHCTLEGSMLKQETWRLR</sequence>
<evidence type="ECO:0000256" key="1">
    <source>
        <dbReference type="ARBA" id="ARBA00022737"/>
    </source>
</evidence>
<feature type="compositionally biased region" description="Basic and acidic residues" evidence="4">
    <location>
        <begin position="1383"/>
        <end position="1394"/>
    </location>
</feature>
<feature type="region of interest" description="Disordered" evidence="4">
    <location>
        <begin position="1383"/>
        <end position="1402"/>
    </location>
</feature>
<evidence type="ECO:0000256" key="4">
    <source>
        <dbReference type="SAM" id="MobiDB-lite"/>
    </source>
</evidence>
<comment type="caution">
    <text evidence="6">The sequence shown here is derived from an EMBL/GenBank/DDBJ whole genome shotgun (WGS) entry which is preliminary data.</text>
</comment>
<dbReference type="PROSITE" id="PS50088">
    <property type="entry name" value="ANK_REPEAT"/>
    <property type="match status" value="6"/>
</dbReference>
<keyword evidence="1" id="KW-0677">Repeat</keyword>
<dbReference type="PANTHER" id="PTHR24198">
    <property type="entry name" value="ANKYRIN REPEAT AND PROTEIN KINASE DOMAIN-CONTAINING PROTEIN"/>
    <property type="match status" value="1"/>
</dbReference>
<dbReference type="InterPro" id="IPR002110">
    <property type="entry name" value="Ankyrin_rpt"/>
</dbReference>
<feature type="repeat" description="ANK" evidence="3">
    <location>
        <begin position="1210"/>
        <end position="1242"/>
    </location>
</feature>
<evidence type="ECO:0000256" key="2">
    <source>
        <dbReference type="ARBA" id="ARBA00023043"/>
    </source>
</evidence>
<gene>
    <name evidence="6" type="ORF">FGADI_11008</name>
</gene>
<evidence type="ECO:0000313" key="7">
    <source>
        <dbReference type="Proteomes" id="UP000604273"/>
    </source>
</evidence>
<dbReference type="Proteomes" id="UP000604273">
    <property type="component" value="Unassembled WGS sequence"/>
</dbReference>
<feature type="domain" description="Heterokaryon incompatibility" evidence="5">
    <location>
        <begin position="1729"/>
        <end position="1875"/>
    </location>
</feature>
<feature type="repeat" description="ANK" evidence="3">
    <location>
        <begin position="755"/>
        <end position="787"/>
    </location>
</feature>
<feature type="repeat" description="ANK" evidence="3">
    <location>
        <begin position="1278"/>
        <end position="1311"/>
    </location>
</feature>
<organism evidence="6 7">
    <name type="scientific">Fusarium gaditjirri</name>
    <dbReference type="NCBI Taxonomy" id="282569"/>
    <lineage>
        <taxon>Eukaryota</taxon>
        <taxon>Fungi</taxon>
        <taxon>Dikarya</taxon>
        <taxon>Ascomycota</taxon>
        <taxon>Pezizomycotina</taxon>
        <taxon>Sordariomycetes</taxon>
        <taxon>Hypocreomycetidae</taxon>
        <taxon>Hypocreales</taxon>
        <taxon>Nectriaceae</taxon>
        <taxon>Fusarium</taxon>
        <taxon>Fusarium nisikadoi species complex</taxon>
    </lineage>
</organism>
<dbReference type="SMART" id="SM00248">
    <property type="entry name" value="ANK"/>
    <property type="match status" value="21"/>
</dbReference>
<feature type="compositionally biased region" description="Basic residues" evidence="4">
    <location>
        <begin position="1448"/>
        <end position="1460"/>
    </location>
</feature>
<reference evidence="6" key="1">
    <citation type="journal article" date="2020" name="BMC Genomics">
        <title>Correction to: Identification and distribution of gene clusters required for synthesis of sphingolipid metabolism inhibitors in diverse species of the filamentous fungus Fusarium.</title>
        <authorList>
            <person name="Kim H.S."/>
            <person name="Lohmar J.M."/>
            <person name="Busman M."/>
            <person name="Brown D.W."/>
            <person name="Naumann T.A."/>
            <person name="Divon H.H."/>
            <person name="Lysoe E."/>
            <person name="Uhlig S."/>
            <person name="Proctor R.H."/>
        </authorList>
    </citation>
    <scope>NUCLEOTIDE SEQUENCE</scope>
    <source>
        <strain evidence="6">NRRL 45417</strain>
    </source>
</reference>
<feature type="repeat" description="ANK" evidence="3">
    <location>
        <begin position="992"/>
        <end position="1016"/>
    </location>
</feature>